<comment type="caution">
    <text evidence="6">The sequence shown here is derived from an EMBL/GenBank/DDBJ whole genome shotgun (WGS) entry which is preliminary data.</text>
</comment>
<dbReference type="InterPro" id="IPR045853">
    <property type="entry name" value="Pep_chain_release_fac_I_sf"/>
</dbReference>
<dbReference type="InterPro" id="IPR004374">
    <property type="entry name" value="PrfB"/>
</dbReference>
<evidence type="ECO:0000256" key="1">
    <source>
        <dbReference type="ARBA" id="ARBA00010835"/>
    </source>
</evidence>
<comment type="similarity">
    <text evidence="1">Belongs to the prokaryotic/mitochondrial release factor family.</text>
</comment>
<dbReference type="Gene3D" id="3.30.70.1660">
    <property type="match status" value="1"/>
</dbReference>
<feature type="domain" description="Prokaryotic-type class I peptide chain release factors" evidence="5">
    <location>
        <begin position="429"/>
        <end position="445"/>
    </location>
</feature>
<dbReference type="GO" id="GO:0005737">
    <property type="term" value="C:cytoplasm"/>
    <property type="evidence" value="ECO:0007669"/>
    <property type="project" value="UniProtKB-ARBA"/>
</dbReference>
<feature type="signal peptide" evidence="4">
    <location>
        <begin position="1"/>
        <end position="21"/>
    </location>
</feature>
<dbReference type="InterPro" id="IPR000352">
    <property type="entry name" value="Pep_chain_release_fac_I"/>
</dbReference>
<dbReference type="AlphaFoldDB" id="A0ABD3M3V0"/>
<evidence type="ECO:0000313" key="6">
    <source>
        <dbReference type="EMBL" id="KAL3756847.1"/>
    </source>
</evidence>
<evidence type="ECO:0000256" key="3">
    <source>
        <dbReference type="SAM" id="MobiDB-lite"/>
    </source>
</evidence>
<accession>A0ABD3M3V0</accession>
<dbReference type="GO" id="GO:0006412">
    <property type="term" value="P:translation"/>
    <property type="evidence" value="ECO:0007669"/>
    <property type="project" value="UniProtKB-KW"/>
</dbReference>
<evidence type="ECO:0000259" key="5">
    <source>
        <dbReference type="PROSITE" id="PS00745"/>
    </source>
</evidence>
<sequence>MRLFSELALLLLLSWAQLSASALLGSHSHRHQSSSSSPSSSVSSAALPYQHRQQPRGRTQQLLFASLPRRPPRSSSRLLLQRQRQDLLATQWHHPHVNVIQQHHHPATATTKPLLLAATTSILSERENYPNSNNNNSAIPTTTLTTDLTTLRKLVAHATELHTKNLATLSSSSITLDTISIRLHDLETESTSDANFWDASNSHRNEVVTRDIARYTKLKSEMELWQKLHEDAVGALELLEEEMQQLMTYTTNEEASNNNGANDSVDSGMEMILLTMDECKTCASQLLELSQRYELASLLGGPYDATPSCRLVLTAGAGGTEACDWVEMLYRMYTRHASLHMDMKVTTLEESPGEVVGYKSVEILIEGTNAYGWFKGEKGAHRLVRLSPFNANNKRQTTFAGVDVIPVLGEEEVKDIDIPEKELEITTMRSGGKGGQNVNKVETGVRIKHLPSGIAVKCTQERSQSMNKQLALSRLKAQLLAIAQEQQLQSINSIRGDIVEASWGAQIRNYVMQPYKMVKDTRSGWETSDVDGVLDGGAALEGFIGAWLRWTRAKEEKEKEEREKLES</sequence>
<keyword evidence="7" id="KW-1185">Reference proteome</keyword>
<keyword evidence="2" id="KW-0648">Protein biosynthesis</keyword>
<dbReference type="Gene3D" id="3.30.160.20">
    <property type="match status" value="1"/>
</dbReference>
<keyword evidence="4" id="KW-0732">Signal</keyword>
<proteinExistence type="inferred from homology"/>
<dbReference type="PANTHER" id="PTHR43116">
    <property type="entry name" value="PEPTIDE CHAIN RELEASE FACTOR 2"/>
    <property type="match status" value="1"/>
</dbReference>
<feature type="region of interest" description="Disordered" evidence="3">
    <location>
        <begin position="28"/>
        <end position="58"/>
    </location>
</feature>
<feature type="compositionally biased region" description="Low complexity" evidence="3">
    <location>
        <begin position="33"/>
        <end position="44"/>
    </location>
</feature>
<dbReference type="PROSITE" id="PS00745">
    <property type="entry name" value="RF_PROK_I"/>
    <property type="match status" value="1"/>
</dbReference>
<dbReference type="Proteomes" id="UP001530293">
    <property type="component" value="Unassembled WGS sequence"/>
</dbReference>
<dbReference type="InterPro" id="IPR005139">
    <property type="entry name" value="PCRF"/>
</dbReference>
<dbReference type="SUPFAM" id="SSF75620">
    <property type="entry name" value="Release factor"/>
    <property type="match status" value="1"/>
</dbReference>
<dbReference type="PANTHER" id="PTHR43116:SF3">
    <property type="entry name" value="CLASS I PEPTIDE CHAIN RELEASE FACTOR"/>
    <property type="match status" value="1"/>
</dbReference>
<evidence type="ECO:0000256" key="2">
    <source>
        <dbReference type="ARBA" id="ARBA00022917"/>
    </source>
</evidence>
<name>A0ABD3M3V0_9STRA</name>
<evidence type="ECO:0000313" key="7">
    <source>
        <dbReference type="Proteomes" id="UP001530293"/>
    </source>
</evidence>
<dbReference type="EMBL" id="JALLBG020000288">
    <property type="protein sequence ID" value="KAL3756847.1"/>
    <property type="molecule type" value="Genomic_DNA"/>
</dbReference>
<feature type="chain" id="PRO_5044748701" description="Prokaryotic-type class I peptide chain release factors domain-containing protein" evidence="4">
    <location>
        <begin position="22"/>
        <end position="567"/>
    </location>
</feature>
<reference evidence="6 7" key="1">
    <citation type="submission" date="2024-10" db="EMBL/GenBank/DDBJ databases">
        <title>Updated reference genomes for cyclostephanoid diatoms.</title>
        <authorList>
            <person name="Roberts W.R."/>
            <person name="Alverson A.J."/>
        </authorList>
    </citation>
    <scope>NUCLEOTIDE SEQUENCE [LARGE SCALE GENOMIC DNA]</scope>
    <source>
        <strain evidence="6 7">AJA232-27</strain>
    </source>
</reference>
<dbReference type="SMART" id="SM00937">
    <property type="entry name" value="PCRF"/>
    <property type="match status" value="1"/>
</dbReference>
<dbReference type="Pfam" id="PF00472">
    <property type="entry name" value="RF-1"/>
    <property type="match status" value="1"/>
</dbReference>
<dbReference type="HAMAP" id="MF_00094">
    <property type="entry name" value="Rel_fac_2"/>
    <property type="match status" value="1"/>
</dbReference>
<gene>
    <name evidence="6" type="ORF">ACHAWU_005109</name>
</gene>
<dbReference type="Pfam" id="PF03462">
    <property type="entry name" value="PCRF"/>
    <property type="match status" value="1"/>
</dbReference>
<protein>
    <recommendedName>
        <fullName evidence="5">Prokaryotic-type class I peptide chain release factors domain-containing protein</fullName>
    </recommendedName>
</protein>
<organism evidence="6 7">
    <name type="scientific">Discostella pseudostelligera</name>
    <dbReference type="NCBI Taxonomy" id="259834"/>
    <lineage>
        <taxon>Eukaryota</taxon>
        <taxon>Sar</taxon>
        <taxon>Stramenopiles</taxon>
        <taxon>Ochrophyta</taxon>
        <taxon>Bacillariophyta</taxon>
        <taxon>Coscinodiscophyceae</taxon>
        <taxon>Thalassiosirophycidae</taxon>
        <taxon>Stephanodiscales</taxon>
        <taxon>Stephanodiscaceae</taxon>
        <taxon>Discostella</taxon>
    </lineage>
</organism>
<evidence type="ECO:0000256" key="4">
    <source>
        <dbReference type="SAM" id="SignalP"/>
    </source>
</evidence>